<keyword evidence="2" id="KW-1185">Reference proteome</keyword>
<dbReference type="EMBL" id="CADIKW010000019">
    <property type="protein sequence ID" value="CAB3919784.1"/>
    <property type="molecule type" value="Genomic_DNA"/>
</dbReference>
<protein>
    <submittedName>
        <fullName evidence="1">Uncharacterized protein</fullName>
    </submittedName>
</protein>
<evidence type="ECO:0000313" key="2">
    <source>
        <dbReference type="Proteomes" id="UP000494272"/>
    </source>
</evidence>
<reference evidence="1 2" key="1">
    <citation type="submission" date="2020-04" db="EMBL/GenBank/DDBJ databases">
        <authorList>
            <person name="De Canck E."/>
        </authorList>
    </citation>
    <scope>NUCLEOTIDE SEQUENCE [LARGE SCALE GENOMIC DNA]</scope>
    <source>
        <strain evidence="1 2">LMG 26841</strain>
    </source>
</reference>
<sequence>MQVSNSTLSGPSGPLGFNYSSTRFTTDANGEARFTEVMGSAKQKYIESPPASKAVTLSDKAVALSGQETEDEDADLSLLACWTPEALARFANNYTEAERYQKLEIMVFNSAYTPGHDCSELTSEGGPIYYGTTRILVTPEREAALKRQHDTFAAQQEALYVTEMSKGSSAMDIYKKIGKLILAQPDDFAYKFGISVKYRERMDALTAAYNSAHNSQFGRHVDHSSSSMPLSNESKVDALVKAKTSLAHNSVLQKASDLERQRQQILMDLLHGKAGFRSKSASSHRV</sequence>
<evidence type="ECO:0000313" key="1">
    <source>
        <dbReference type="EMBL" id="CAB3919784.1"/>
    </source>
</evidence>
<name>A0A6S7ENQ1_9BURK</name>
<accession>A0A6S7ENQ1</accession>
<dbReference type="Proteomes" id="UP000494272">
    <property type="component" value="Unassembled WGS sequence"/>
</dbReference>
<dbReference type="RefSeq" id="WP_175168334.1">
    <property type="nucleotide sequence ID" value="NZ_CADIKW010000019.1"/>
</dbReference>
<dbReference type="AlphaFoldDB" id="A0A6S7ENQ1"/>
<gene>
    <name evidence="1" type="ORF">LMG26841_05486</name>
</gene>
<dbReference type="GeneID" id="94359027"/>
<proteinExistence type="predicted"/>
<organism evidence="1 2">
    <name type="scientific">Achromobacter dolens</name>
    <dbReference type="NCBI Taxonomy" id="1287738"/>
    <lineage>
        <taxon>Bacteria</taxon>
        <taxon>Pseudomonadati</taxon>
        <taxon>Pseudomonadota</taxon>
        <taxon>Betaproteobacteria</taxon>
        <taxon>Burkholderiales</taxon>
        <taxon>Alcaligenaceae</taxon>
        <taxon>Achromobacter</taxon>
    </lineage>
</organism>